<sequence length="45" mass="5164">MSALAVPRSQRDSMKYGINGRVTVIKGKKTWAQYYKDKVMGDRND</sequence>
<keyword evidence="2" id="KW-1185">Reference proteome</keyword>
<protein>
    <submittedName>
        <fullName evidence="1">Uncharacterized protein</fullName>
    </submittedName>
</protein>
<proteinExistence type="predicted"/>
<gene>
    <name evidence="1" type="ORF">AB3K24_00370</name>
</gene>
<evidence type="ECO:0000313" key="1">
    <source>
        <dbReference type="EMBL" id="MEX0379817.1"/>
    </source>
</evidence>
<dbReference type="Proteomes" id="UP001556617">
    <property type="component" value="Unassembled WGS sequence"/>
</dbReference>
<comment type="caution">
    <text evidence="1">The sequence shown here is derived from an EMBL/GenBank/DDBJ whole genome shotgun (WGS) entry which is preliminary data.</text>
</comment>
<accession>A0ABV3S042</accession>
<reference evidence="1 2" key="1">
    <citation type="submission" date="2024-07" db="EMBL/GenBank/DDBJ databases">
        <authorList>
            <person name="Yun M."/>
        </authorList>
    </citation>
    <scope>NUCLEOTIDE SEQUENCE [LARGE SCALE GENOMIC DNA]</scope>
    <source>
        <strain evidence="1 2">MS01</strain>
    </source>
</reference>
<name>A0ABV3S042_9LACO</name>
<dbReference type="EMBL" id="JBFPER010000001">
    <property type="protein sequence ID" value="MEX0379817.1"/>
    <property type="molecule type" value="Genomic_DNA"/>
</dbReference>
<evidence type="ECO:0000313" key="2">
    <source>
        <dbReference type="Proteomes" id="UP001556617"/>
    </source>
</evidence>
<organism evidence="1 2">
    <name type="scientific">Leuconostoc aquikimchii</name>
    <dbReference type="NCBI Taxonomy" id="3236804"/>
    <lineage>
        <taxon>Bacteria</taxon>
        <taxon>Bacillati</taxon>
        <taxon>Bacillota</taxon>
        <taxon>Bacilli</taxon>
        <taxon>Lactobacillales</taxon>
        <taxon>Lactobacillaceae</taxon>
        <taxon>Leuconostoc</taxon>
    </lineage>
</organism>
<dbReference type="RefSeq" id="WP_367973104.1">
    <property type="nucleotide sequence ID" value="NZ_JBFPEQ010000001.1"/>
</dbReference>